<feature type="compositionally biased region" description="Polar residues" evidence="1">
    <location>
        <begin position="1224"/>
        <end position="1240"/>
    </location>
</feature>
<feature type="compositionally biased region" description="Basic and acidic residues" evidence="1">
    <location>
        <begin position="457"/>
        <end position="468"/>
    </location>
</feature>
<feature type="compositionally biased region" description="Basic and acidic residues" evidence="1">
    <location>
        <begin position="866"/>
        <end position="889"/>
    </location>
</feature>
<name>A0A8H4VGI2_9HYPO</name>
<accession>A0A8H4VGI2</accession>
<reference evidence="2 3" key="1">
    <citation type="journal article" date="2020" name="G3 (Bethesda)">
        <title>Genetic Underpinnings of Host Manipulation by Ophiocordyceps as Revealed by Comparative Transcriptomics.</title>
        <authorList>
            <person name="Will I."/>
            <person name="Das B."/>
            <person name="Trinh T."/>
            <person name="Brachmann A."/>
            <person name="Ohm R.A."/>
            <person name="de Bekker C."/>
        </authorList>
    </citation>
    <scope>NUCLEOTIDE SEQUENCE [LARGE SCALE GENOMIC DNA]</scope>
    <source>
        <strain evidence="2 3">EC05</strain>
    </source>
</reference>
<protein>
    <submittedName>
        <fullName evidence="2">Uncharacterized protein</fullName>
    </submittedName>
</protein>
<dbReference type="EMBL" id="JAACLJ010000001">
    <property type="protein sequence ID" value="KAF4595212.1"/>
    <property type="molecule type" value="Genomic_DNA"/>
</dbReference>
<feature type="region of interest" description="Disordered" evidence="1">
    <location>
        <begin position="1007"/>
        <end position="1284"/>
    </location>
</feature>
<feature type="compositionally biased region" description="Polar residues" evidence="1">
    <location>
        <begin position="495"/>
        <end position="504"/>
    </location>
</feature>
<dbReference type="OrthoDB" id="3941926at2759"/>
<feature type="region of interest" description="Disordered" evidence="1">
    <location>
        <begin position="316"/>
        <end position="595"/>
    </location>
</feature>
<feature type="compositionally biased region" description="Basic and acidic residues" evidence="1">
    <location>
        <begin position="922"/>
        <end position="972"/>
    </location>
</feature>
<feature type="region of interest" description="Disordered" evidence="1">
    <location>
        <begin position="850"/>
        <end position="903"/>
    </location>
</feature>
<feature type="compositionally biased region" description="Basic and acidic residues" evidence="1">
    <location>
        <begin position="417"/>
        <end position="428"/>
    </location>
</feature>
<feature type="compositionally biased region" description="Polar residues" evidence="1">
    <location>
        <begin position="469"/>
        <end position="478"/>
    </location>
</feature>
<evidence type="ECO:0000256" key="1">
    <source>
        <dbReference type="SAM" id="MobiDB-lite"/>
    </source>
</evidence>
<feature type="compositionally biased region" description="Low complexity" evidence="1">
    <location>
        <begin position="567"/>
        <end position="586"/>
    </location>
</feature>
<proteinExistence type="predicted"/>
<evidence type="ECO:0000313" key="3">
    <source>
        <dbReference type="Proteomes" id="UP000562929"/>
    </source>
</evidence>
<feature type="compositionally biased region" description="Polar residues" evidence="1">
    <location>
        <begin position="1166"/>
        <end position="1189"/>
    </location>
</feature>
<sequence>MPPKSGSGSKNKSWKMSLDAPHQILDPAGYPKYTAQDQPLENQAQFAQFYPNGLPVTYHMVHGQDSSGVSQEYVENHLPVRFYTHPPAHAMGKFSTMYGQLKQFGIIGDLLPDRRVHLWTKDEIQSVCNSLRKVFWEDMKKLRRPGSWNDLWEFFDAVDMYHYGALNLWNVMNTLFDENSIITSVWRSELSVEIGHFADEWLKEGGNKDKLKDWDDLKGPVLCCLTPEDWRKVRNLKGDEISLLKSALEFRRDALLSSNAQQGTKGPADLLSAYQNNSLVNWLADAQVLSQNGLPPGPNSAPLSSMNVLAPSFVQQGRANSDSGQGAGTSAVQALQKSAGTSTTRRVGRNGDVVIAMGSSKLPPGWEETKAKDSSASDDVFHQQLNESKPGASKEVKQEHSTRKTAVADSTLAPDEAPEKKASTKGETKPPAVSDNSVAPVAETQDLASASGAGSVRVEEEKLERQGRESQTTNQSLGDQPVKLPRQKQRDGQRYHTSSSNATQGRGGGASRGPAQLPPRPLPLPSASGTQRNYTAPAGQQRGPRADATSPKGSNWNGGRGKGRGRGNSSYGGQQPGRNNNNNNNNDMGFDALYDQPAGWKDSWRRPVNEPHAHPPLPLGGPECRNDIRGGNFAYRPCSCNRCNEKNKSVWVTVHERAEIHPADVGARLRHGLAARFGDVEAVMPMNCFDGVAFVVRFRSESSVPPALDFGSGLIPEKQLSLVINAVQGSKWFNSTWQNPMPMPLEQSRMPPVSPYPGCPPPLSPFGAFPMTEHGAPSPIYPVVHGPGPMNVPVGVPPHLIGFNTSMMPPPIPRHQHQHVSNSSKNSFSSIEMPPLEELRRIRNEVTQQLAVDEAVQTKPPSEEALGSREKPASPEKRQERGFKTHEARVSLPTSSPPKMVQRPSEAIEAIVVSPAKPVQEAVKETTAEKNDQVDKTETMDKADKADKTEKAVDMDKTDKMDKADETEKTGEKTTVAKNQQREVAAVKDQNKVGQVEVTTAKHETAVAKDGAMATGEKTTMIEAPPADKGKAAKPRTPSLFTEEQIEGRLRAWDRIPMPLQPQKTKKQGDGETAKSTSDGEQKPTGKAAAENQAAKMKEGASGESANKQSTLKAPVEAKSHGRTSSIRPSDDNAADAGRETARKTRKKKAKNSRGTLPAVWVPEGASSTPSSPKRPVQDSSGRQTPNDDANNKERAGNGSRRGYRADAGGSLRQEKKRRGGNAQGNLQANDENGTDSSPSYVGDGGLGEQPGGAGGQGGGRVGGGGVRSALNPLAREFGAGDEV</sequence>
<feature type="compositionally biased region" description="Basic and acidic residues" evidence="1">
    <location>
        <begin position="1067"/>
        <end position="1084"/>
    </location>
</feature>
<dbReference type="Proteomes" id="UP000562929">
    <property type="component" value="Unassembled WGS sequence"/>
</dbReference>
<organism evidence="2 3">
    <name type="scientific">Ophiocordyceps camponoti-floridani</name>
    <dbReference type="NCBI Taxonomy" id="2030778"/>
    <lineage>
        <taxon>Eukaryota</taxon>
        <taxon>Fungi</taxon>
        <taxon>Dikarya</taxon>
        <taxon>Ascomycota</taxon>
        <taxon>Pezizomycotina</taxon>
        <taxon>Sordariomycetes</taxon>
        <taxon>Hypocreomycetidae</taxon>
        <taxon>Hypocreales</taxon>
        <taxon>Ophiocordycipitaceae</taxon>
        <taxon>Ophiocordyceps</taxon>
    </lineage>
</organism>
<feature type="compositionally biased region" description="Basic and acidic residues" evidence="1">
    <location>
        <begin position="392"/>
        <end position="402"/>
    </location>
</feature>
<comment type="caution">
    <text evidence="2">The sequence shown here is derived from an EMBL/GenBank/DDBJ whole genome shotgun (WGS) entry which is preliminary data.</text>
</comment>
<feature type="region of interest" description="Disordered" evidence="1">
    <location>
        <begin position="922"/>
        <end position="989"/>
    </location>
</feature>
<feature type="compositionally biased region" description="Basic and acidic residues" evidence="1">
    <location>
        <begin position="367"/>
        <end position="381"/>
    </location>
</feature>
<evidence type="ECO:0000313" key="2">
    <source>
        <dbReference type="EMBL" id="KAF4595212.1"/>
    </source>
</evidence>
<feature type="compositionally biased region" description="Polar residues" evidence="1">
    <location>
        <begin position="316"/>
        <end position="345"/>
    </location>
</feature>
<keyword evidence="3" id="KW-1185">Reference proteome</keyword>
<feature type="compositionally biased region" description="Gly residues" evidence="1">
    <location>
        <begin position="1243"/>
        <end position="1267"/>
    </location>
</feature>
<gene>
    <name evidence="2" type="ORF">GQ602_000825</name>
</gene>